<organism evidence="1 2">
    <name type="scientific">Achlya hypogyna</name>
    <name type="common">Oomycete</name>
    <name type="synonym">Protoachlya hypogyna</name>
    <dbReference type="NCBI Taxonomy" id="1202772"/>
    <lineage>
        <taxon>Eukaryota</taxon>
        <taxon>Sar</taxon>
        <taxon>Stramenopiles</taxon>
        <taxon>Oomycota</taxon>
        <taxon>Saprolegniomycetes</taxon>
        <taxon>Saprolegniales</taxon>
        <taxon>Achlyaceae</taxon>
        <taxon>Achlya</taxon>
    </lineage>
</organism>
<reference evidence="1 2" key="1">
    <citation type="journal article" date="2014" name="Genome Biol. Evol.">
        <title>The secreted proteins of Achlya hypogyna and Thraustotheca clavata identify the ancestral oomycete secretome and reveal gene acquisitions by horizontal gene transfer.</title>
        <authorList>
            <person name="Misner I."/>
            <person name="Blouin N."/>
            <person name="Leonard G."/>
            <person name="Richards T.A."/>
            <person name="Lane C.E."/>
        </authorList>
    </citation>
    <scope>NUCLEOTIDE SEQUENCE [LARGE SCALE GENOMIC DNA]</scope>
    <source>
        <strain evidence="1 2">ATCC 48635</strain>
    </source>
</reference>
<dbReference type="EMBL" id="JNBR01001545">
    <property type="protein sequence ID" value="OQR85988.1"/>
    <property type="molecule type" value="Genomic_DNA"/>
</dbReference>
<keyword evidence="2" id="KW-1185">Reference proteome</keyword>
<dbReference type="OrthoDB" id="434211at2759"/>
<evidence type="ECO:0008006" key="3">
    <source>
        <dbReference type="Google" id="ProtNLM"/>
    </source>
</evidence>
<accession>A0A1V9YJV1</accession>
<evidence type="ECO:0000313" key="1">
    <source>
        <dbReference type="EMBL" id="OQR85988.1"/>
    </source>
</evidence>
<dbReference type="Proteomes" id="UP000243579">
    <property type="component" value="Unassembled WGS sequence"/>
</dbReference>
<name>A0A1V9YJV1_ACHHY</name>
<protein>
    <recommendedName>
        <fullName evidence="3">Crinkler (CRN) family protein</fullName>
    </recommendedName>
</protein>
<sequence>MFVRKCFDDLFDQLDDCSYIPALISGPKGIGKSHCLIYVLTKLLCRRILYVLPPNLFYFGGEEVDLVEFTATSLPSADDTNFWNWDLWVLVDTEDMDEADLRILPLEKHKFKCVFAVDEASTAIVRAFLEDTKPNVFHLPLWSFEDELEHLDEDVFGPSTIAHLMTFGSDLETAGELTFELASEPGILYP</sequence>
<dbReference type="AlphaFoldDB" id="A0A1V9YJV1"/>
<gene>
    <name evidence="1" type="ORF">ACHHYP_11115</name>
</gene>
<evidence type="ECO:0000313" key="2">
    <source>
        <dbReference type="Proteomes" id="UP000243579"/>
    </source>
</evidence>
<proteinExistence type="predicted"/>
<comment type="caution">
    <text evidence="1">The sequence shown here is derived from an EMBL/GenBank/DDBJ whole genome shotgun (WGS) entry which is preliminary data.</text>
</comment>